<evidence type="ECO:0000313" key="1">
    <source>
        <dbReference type="EMBL" id="MBA0755402.1"/>
    </source>
</evidence>
<proteinExistence type="predicted"/>
<gene>
    <name evidence="1" type="ORF">Gogos_019934</name>
</gene>
<dbReference type="EMBL" id="JABEZY010269426">
    <property type="protein sequence ID" value="MBA0755402.1"/>
    <property type="molecule type" value="Genomic_DNA"/>
</dbReference>
<sequence>MGICIRSQKVGVFFPHLMTALCKKVTVPMRYTEKSLKPSRNIIGDTLFQQYIELQDKQIKDRNKQH</sequence>
<dbReference type="OrthoDB" id="999061at2759"/>
<dbReference type="AlphaFoldDB" id="A0A7J9D3U6"/>
<comment type="caution">
    <text evidence="1">The sequence shown here is derived from an EMBL/GenBank/DDBJ whole genome shotgun (WGS) entry which is preliminary data.</text>
</comment>
<evidence type="ECO:0000313" key="2">
    <source>
        <dbReference type="Proteomes" id="UP000593579"/>
    </source>
</evidence>
<protein>
    <submittedName>
        <fullName evidence="1">Uncharacterized protein</fullName>
    </submittedName>
</protein>
<organism evidence="1 2">
    <name type="scientific">Gossypium gossypioides</name>
    <name type="common">Mexican cotton</name>
    <name type="synonym">Selera gossypioides</name>
    <dbReference type="NCBI Taxonomy" id="34282"/>
    <lineage>
        <taxon>Eukaryota</taxon>
        <taxon>Viridiplantae</taxon>
        <taxon>Streptophyta</taxon>
        <taxon>Embryophyta</taxon>
        <taxon>Tracheophyta</taxon>
        <taxon>Spermatophyta</taxon>
        <taxon>Magnoliopsida</taxon>
        <taxon>eudicotyledons</taxon>
        <taxon>Gunneridae</taxon>
        <taxon>Pentapetalae</taxon>
        <taxon>rosids</taxon>
        <taxon>malvids</taxon>
        <taxon>Malvales</taxon>
        <taxon>Malvaceae</taxon>
        <taxon>Malvoideae</taxon>
        <taxon>Gossypium</taxon>
    </lineage>
</organism>
<keyword evidence="2" id="KW-1185">Reference proteome</keyword>
<name>A0A7J9D3U6_GOSGO</name>
<accession>A0A7J9D3U6</accession>
<dbReference type="Proteomes" id="UP000593579">
    <property type="component" value="Unassembled WGS sequence"/>
</dbReference>
<reference evidence="1 2" key="1">
    <citation type="journal article" date="2019" name="Genome Biol. Evol.">
        <title>Insights into the evolution of the New World diploid cottons (Gossypium, subgenus Houzingenia) based on genome sequencing.</title>
        <authorList>
            <person name="Grover C.E."/>
            <person name="Arick M.A. 2nd"/>
            <person name="Thrash A."/>
            <person name="Conover J.L."/>
            <person name="Sanders W.S."/>
            <person name="Peterson D.G."/>
            <person name="Frelichowski J.E."/>
            <person name="Scheffler J.A."/>
            <person name="Scheffler B.E."/>
            <person name="Wendel J.F."/>
        </authorList>
    </citation>
    <scope>NUCLEOTIDE SEQUENCE [LARGE SCALE GENOMIC DNA]</scope>
    <source>
        <strain evidence="1">5</strain>
        <tissue evidence="1">Leaf</tissue>
    </source>
</reference>